<feature type="domain" description="Formyl transferase N-terminal" evidence="10">
    <location>
        <begin position="45"/>
        <end position="245"/>
    </location>
</feature>
<protein>
    <recommendedName>
        <fullName evidence="3">Phosphoribosylglycinamide formyltransferase</fullName>
        <ecNumber evidence="2">2.1.2.2</ecNumber>
    </recommendedName>
    <alternativeName>
        <fullName evidence="8">5'-phosphoribosylglycinamide transformylase</fullName>
    </alternativeName>
    <alternativeName>
        <fullName evidence="7">GAR transformylase</fullName>
    </alternativeName>
</protein>
<dbReference type="InterPro" id="IPR036477">
    <property type="entry name" value="Formyl_transf_N_sf"/>
</dbReference>
<comment type="caution">
    <text evidence="11">The sequence shown here is derived from an EMBL/GenBank/DDBJ whole genome shotgun (WGS) entry which is preliminary data.</text>
</comment>
<dbReference type="GO" id="GO:0005737">
    <property type="term" value="C:cytoplasm"/>
    <property type="evidence" value="ECO:0007669"/>
    <property type="project" value="TreeGrafter"/>
</dbReference>
<evidence type="ECO:0000313" key="11">
    <source>
        <dbReference type="EMBL" id="KAG9242887.1"/>
    </source>
</evidence>
<dbReference type="FunFam" id="3.40.50.170:FF:000009">
    <property type="entry name" value="Phosphoribosylglycinamide formyltransferase (Eurofung)"/>
    <property type="match status" value="1"/>
</dbReference>
<dbReference type="Proteomes" id="UP000887226">
    <property type="component" value="Unassembled WGS sequence"/>
</dbReference>
<dbReference type="HAMAP" id="MF_01930">
    <property type="entry name" value="PurN"/>
    <property type="match status" value="1"/>
</dbReference>
<dbReference type="AlphaFoldDB" id="A0A9P7Z018"/>
<evidence type="ECO:0000256" key="1">
    <source>
        <dbReference type="ARBA" id="ARBA00005054"/>
    </source>
</evidence>
<dbReference type="NCBIfam" id="TIGR00639">
    <property type="entry name" value="PurN"/>
    <property type="match status" value="1"/>
</dbReference>
<dbReference type="InterPro" id="IPR002376">
    <property type="entry name" value="Formyl_transf_N"/>
</dbReference>
<evidence type="ECO:0000256" key="7">
    <source>
        <dbReference type="ARBA" id="ARBA00041324"/>
    </source>
</evidence>
<evidence type="ECO:0000256" key="3">
    <source>
        <dbReference type="ARBA" id="ARBA00022076"/>
    </source>
</evidence>
<dbReference type="GO" id="GO:0006189">
    <property type="term" value="P:'de novo' IMP biosynthetic process"/>
    <property type="evidence" value="ECO:0007669"/>
    <property type="project" value="InterPro"/>
</dbReference>
<evidence type="ECO:0000256" key="6">
    <source>
        <dbReference type="ARBA" id="ARBA00038440"/>
    </source>
</evidence>
<dbReference type="InterPro" id="IPR004607">
    <property type="entry name" value="GART"/>
</dbReference>
<organism evidence="11 12">
    <name type="scientific">Calycina marina</name>
    <dbReference type="NCBI Taxonomy" id="1763456"/>
    <lineage>
        <taxon>Eukaryota</taxon>
        <taxon>Fungi</taxon>
        <taxon>Dikarya</taxon>
        <taxon>Ascomycota</taxon>
        <taxon>Pezizomycotina</taxon>
        <taxon>Leotiomycetes</taxon>
        <taxon>Helotiales</taxon>
        <taxon>Pezizellaceae</taxon>
        <taxon>Calycina</taxon>
    </lineage>
</organism>
<sequence length="259" mass="28811">MIPTIPQYTKLSLAYDLPNLAEAAQDKSKLPTLGIHKMHNPPLTKITILISGNGSNLQALIDASTTTMPHLKIVRVISNRKQAFGISRAEKASIPTLYHNLVAGKYLPAGEKDPAIQQQGRQKYDADLADFVMADGPDLVVCAGWMHILAPSFLEPLSAKKVPVINLHPALPGMYDGVNAIERAYNDFRDGKLEKDRTGIMIHYVISEVDRGTPILVREIQIQKGEMLDELTERIHEEEHQIIVEGTALAIIKIWEERQ</sequence>
<evidence type="ECO:0000256" key="9">
    <source>
        <dbReference type="ARBA" id="ARBA00047664"/>
    </source>
</evidence>
<evidence type="ECO:0000256" key="2">
    <source>
        <dbReference type="ARBA" id="ARBA00012254"/>
    </source>
</evidence>
<dbReference type="EMBL" id="MU254026">
    <property type="protein sequence ID" value="KAG9242887.1"/>
    <property type="molecule type" value="Genomic_DNA"/>
</dbReference>
<reference evidence="11" key="1">
    <citation type="journal article" date="2021" name="IMA Fungus">
        <title>Genomic characterization of three marine fungi, including Emericellopsis atlantica sp. nov. with signatures of a generalist lifestyle and marine biomass degradation.</title>
        <authorList>
            <person name="Hagestad O.C."/>
            <person name="Hou L."/>
            <person name="Andersen J.H."/>
            <person name="Hansen E.H."/>
            <person name="Altermark B."/>
            <person name="Li C."/>
            <person name="Kuhnert E."/>
            <person name="Cox R.J."/>
            <person name="Crous P.W."/>
            <person name="Spatafora J.W."/>
            <person name="Lail K."/>
            <person name="Amirebrahimi M."/>
            <person name="Lipzen A."/>
            <person name="Pangilinan J."/>
            <person name="Andreopoulos W."/>
            <person name="Hayes R.D."/>
            <person name="Ng V."/>
            <person name="Grigoriev I.V."/>
            <person name="Jackson S.A."/>
            <person name="Sutton T.D.S."/>
            <person name="Dobson A.D.W."/>
            <person name="Rama T."/>
        </authorList>
    </citation>
    <scope>NUCLEOTIDE SEQUENCE</scope>
    <source>
        <strain evidence="11">TRa3180A</strain>
    </source>
</reference>
<dbReference type="SUPFAM" id="SSF53328">
    <property type="entry name" value="Formyltransferase"/>
    <property type="match status" value="1"/>
</dbReference>
<keyword evidence="5" id="KW-0658">Purine biosynthesis</keyword>
<comment type="similarity">
    <text evidence="6">Belongs to the GART family.</text>
</comment>
<dbReference type="Gene3D" id="3.40.50.170">
    <property type="entry name" value="Formyl transferase, N-terminal domain"/>
    <property type="match status" value="1"/>
</dbReference>
<name>A0A9P7Z018_9HELO</name>
<dbReference type="EC" id="2.1.2.2" evidence="2"/>
<comment type="pathway">
    <text evidence="1">Purine metabolism; IMP biosynthesis via de novo pathway; N(2)-formyl-N(1)-(5-phospho-D-ribosyl)glycinamide from N(1)-(5-phospho-D-ribosyl)glycinamide (10-formyl THF route): step 1/1.</text>
</comment>
<keyword evidence="12" id="KW-1185">Reference proteome</keyword>
<dbReference type="OrthoDB" id="5575075at2759"/>
<comment type="catalytic activity">
    <reaction evidence="9">
        <text>N(1)-(5-phospho-beta-D-ribosyl)glycinamide + (6R)-10-formyltetrahydrofolate = N(2)-formyl-N(1)-(5-phospho-beta-D-ribosyl)glycinamide + (6S)-5,6,7,8-tetrahydrofolate + H(+)</text>
        <dbReference type="Rhea" id="RHEA:15053"/>
        <dbReference type="ChEBI" id="CHEBI:15378"/>
        <dbReference type="ChEBI" id="CHEBI:57453"/>
        <dbReference type="ChEBI" id="CHEBI:143788"/>
        <dbReference type="ChEBI" id="CHEBI:147286"/>
        <dbReference type="ChEBI" id="CHEBI:195366"/>
        <dbReference type="EC" id="2.1.2.2"/>
    </reaction>
</comment>
<keyword evidence="4" id="KW-0808">Transferase</keyword>
<proteinExistence type="inferred from homology"/>
<accession>A0A9P7Z018</accession>
<dbReference type="PANTHER" id="PTHR43369">
    <property type="entry name" value="PHOSPHORIBOSYLGLYCINAMIDE FORMYLTRANSFERASE"/>
    <property type="match status" value="1"/>
</dbReference>
<dbReference type="PANTHER" id="PTHR43369:SF2">
    <property type="entry name" value="PHOSPHORIBOSYLGLYCINAMIDE FORMYLTRANSFERASE"/>
    <property type="match status" value="1"/>
</dbReference>
<evidence type="ECO:0000313" key="12">
    <source>
        <dbReference type="Proteomes" id="UP000887226"/>
    </source>
</evidence>
<evidence type="ECO:0000256" key="4">
    <source>
        <dbReference type="ARBA" id="ARBA00022679"/>
    </source>
</evidence>
<evidence type="ECO:0000256" key="5">
    <source>
        <dbReference type="ARBA" id="ARBA00022755"/>
    </source>
</evidence>
<evidence type="ECO:0000259" key="10">
    <source>
        <dbReference type="Pfam" id="PF00551"/>
    </source>
</evidence>
<evidence type="ECO:0000256" key="8">
    <source>
        <dbReference type="ARBA" id="ARBA00041682"/>
    </source>
</evidence>
<dbReference type="Pfam" id="PF00551">
    <property type="entry name" value="Formyl_trans_N"/>
    <property type="match status" value="1"/>
</dbReference>
<dbReference type="GO" id="GO:0004644">
    <property type="term" value="F:phosphoribosylglycinamide formyltransferase activity"/>
    <property type="evidence" value="ECO:0007669"/>
    <property type="project" value="UniProtKB-EC"/>
</dbReference>
<gene>
    <name evidence="11" type="ORF">BJ878DRAFT_147366</name>
</gene>